<name>A0A941IEH1_9BACI</name>
<protein>
    <recommendedName>
        <fullName evidence="3">SAP domain-containing protein</fullName>
    </recommendedName>
</protein>
<comment type="caution">
    <text evidence="1">The sequence shown here is derived from an EMBL/GenBank/DDBJ whole genome shotgun (WGS) entry which is preliminary data.</text>
</comment>
<gene>
    <name evidence="1" type="ORF">KCX74_18810</name>
</gene>
<dbReference type="Pfam" id="PF18953">
    <property type="entry name" value="SAP_new25"/>
    <property type="match status" value="1"/>
</dbReference>
<sequence>MDKMNGLDFNRNMSVKEFSQHYWYKEELKRICIDCKIPSHGTKAELESKIKNYLSGKKVGDNRQKVSNIRKGVRSTKITVATKLIPEGFKFNQTAREFFANYYNVPKFKFTKEMASALREAERQGDLNMTVGDLIKIYEKGKNGEENHSIISPEEKTYQWNNFVRDFNKDTRTQCMKNKMKIAAFLWNYVKTNPGPKQYNEDLLDQFYREVEKISNAKK</sequence>
<accession>A0A941IEH1</accession>
<evidence type="ECO:0000313" key="2">
    <source>
        <dbReference type="Proteomes" id="UP000675284"/>
    </source>
</evidence>
<evidence type="ECO:0008006" key="3">
    <source>
        <dbReference type="Google" id="ProtNLM"/>
    </source>
</evidence>
<keyword evidence="2" id="KW-1185">Reference proteome</keyword>
<dbReference type="RefSeq" id="WP_051388288.1">
    <property type="nucleotide sequence ID" value="NZ_BAAACY010000009.1"/>
</dbReference>
<proteinExistence type="predicted"/>
<reference evidence="1" key="1">
    <citation type="submission" date="2021-04" db="EMBL/GenBank/DDBJ databases">
        <title>Isolation and polyphasic classification of algal microorganism.</title>
        <authorList>
            <person name="Wang S."/>
        </authorList>
    </citation>
    <scope>NUCLEOTIDE SEQUENCE</scope>
    <source>
        <strain evidence="1">720a</strain>
    </source>
</reference>
<dbReference type="AlphaFoldDB" id="A0A941IEH1"/>
<evidence type="ECO:0000313" key="1">
    <source>
        <dbReference type="EMBL" id="MBR7798075.1"/>
    </source>
</evidence>
<organism evidence="1 2">
    <name type="scientific">Virgibacillus salarius</name>
    <dbReference type="NCBI Taxonomy" id="447199"/>
    <lineage>
        <taxon>Bacteria</taxon>
        <taxon>Bacillati</taxon>
        <taxon>Bacillota</taxon>
        <taxon>Bacilli</taxon>
        <taxon>Bacillales</taxon>
        <taxon>Bacillaceae</taxon>
        <taxon>Virgibacillus</taxon>
    </lineage>
</organism>
<dbReference type="EMBL" id="JAGSOT010000086">
    <property type="protein sequence ID" value="MBR7798075.1"/>
    <property type="molecule type" value="Genomic_DNA"/>
</dbReference>
<dbReference type="Proteomes" id="UP000675284">
    <property type="component" value="Unassembled WGS sequence"/>
</dbReference>